<dbReference type="SUPFAM" id="SSF57701">
    <property type="entry name" value="Zn2/Cys6 DNA-binding domain"/>
    <property type="match status" value="1"/>
</dbReference>
<protein>
    <recommendedName>
        <fullName evidence="10">Zn(2)-C6 fungal-type domain-containing protein</fullName>
    </recommendedName>
</protein>
<name>A0A9W9PTE3_9EURO</name>
<dbReference type="GO" id="GO:0000978">
    <property type="term" value="F:RNA polymerase II cis-regulatory region sequence-specific DNA binding"/>
    <property type="evidence" value="ECO:0007669"/>
    <property type="project" value="InterPro"/>
</dbReference>
<keyword evidence="5" id="KW-0862">Zinc</keyword>
<keyword evidence="6" id="KW-0805">Transcription regulation</keyword>
<evidence type="ECO:0000256" key="3">
    <source>
        <dbReference type="ARBA" id="ARBA00022737"/>
    </source>
</evidence>
<dbReference type="EMBL" id="JAPZBO010000007">
    <property type="protein sequence ID" value="KAJ5311076.1"/>
    <property type="molecule type" value="Genomic_DNA"/>
</dbReference>
<keyword evidence="2" id="KW-0479">Metal-binding</keyword>
<keyword evidence="3" id="KW-0677">Repeat</keyword>
<keyword evidence="12" id="KW-1185">Reference proteome</keyword>
<comment type="subcellular location">
    <subcellularLocation>
        <location evidence="1">Nucleus</location>
    </subcellularLocation>
</comment>
<feature type="domain" description="Zn(2)-C6 fungal-type" evidence="10">
    <location>
        <begin position="79"/>
        <end position="105"/>
    </location>
</feature>
<dbReference type="PANTHER" id="PTHR40626">
    <property type="entry name" value="MIP31509P"/>
    <property type="match status" value="1"/>
</dbReference>
<evidence type="ECO:0000313" key="11">
    <source>
        <dbReference type="EMBL" id="KAJ5311076.1"/>
    </source>
</evidence>
<gene>
    <name evidence="11" type="ORF">N7476_006936</name>
</gene>
<dbReference type="PANTHER" id="PTHR40626:SF8">
    <property type="entry name" value="C2H2 FINGER DOMAIN TRANSCRIPTION FACTOR (EUROFUNG)-RELATED"/>
    <property type="match status" value="1"/>
</dbReference>
<dbReference type="Gene3D" id="4.10.240.10">
    <property type="entry name" value="Zn(2)-C6 fungal-type DNA-binding domain"/>
    <property type="match status" value="1"/>
</dbReference>
<sequence>MTHSTSSLFKKPLICTVCQERFSRSDHLARHFLRRRLPHTYAFSLSVLVPSATSCETHPEHCIFLPAEVSIRFWTKAIQCISRKLRCDGNNPCSSCEKKNYLCDTERTMSHKYDFAGGTVLMESDESEQASDQVLTKIILAKGTDSFTENFFLPPSYNDTIRDFQYHKLQGLEATTSTLPCSPPQHGVDYGTSLSDTEPDNLPCIAHMFNDLFNNPFGYPCNRVNDTFAEQATYQTIVSTMPNSSFKSLTEQPKLEPERPLARFLIQSILTRAWKVPLKTIEQDKIFSNLAFLLTTARIERFKEMYFEHWHPNGAMVHPSSFDLETISLPLLTSIIFMGAMYSKDEMEVRTAKQVVDFAELFVFSSPIFSYDSEISIAFFKNRDVGDKPKDWTQFQDLQAGLIMVIAQYWSGSHTSRSRAKEERFSQVIKVHNDGKV</sequence>
<keyword evidence="4" id="KW-0863">Zinc-finger</keyword>
<reference evidence="11" key="1">
    <citation type="submission" date="2022-12" db="EMBL/GenBank/DDBJ databases">
        <authorList>
            <person name="Petersen C."/>
        </authorList>
    </citation>
    <scope>NUCLEOTIDE SEQUENCE</scope>
    <source>
        <strain evidence="11">IBT 21472</strain>
    </source>
</reference>
<keyword evidence="7" id="KW-0238">DNA-binding</keyword>
<dbReference type="InterPro" id="IPR051059">
    <property type="entry name" value="VerF-like"/>
</dbReference>
<dbReference type="Pfam" id="PF00172">
    <property type="entry name" value="Zn_clus"/>
    <property type="match status" value="1"/>
</dbReference>
<dbReference type="InterPro" id="IPR036864">
    <property type="entry name" value="Zn2-C6_fun-type_DNA-bd_sf"/>
</dbReference>
<evidence type="ECO:0000256" key="4">
    <source>
        <dbReference type="ARBA" id="ARBA00022771"/>
    </source>
</evidence>
<reference evidence="11" key="2">
    <citation type="journal article" date="2023" name="IMA Fungus">
        <title>Comparative genomic study of the Penicillium genus elucidates a diverse pangenome and 15 lateral gene transfer events.</title>
        <authorList>
            <person name="Petersen C."/>
            <person name="Sorensen T."/>
            <person name="Nielsen M.R."/>
            <person name="Sondergaard T.E."/>
            <person name="Sorensen J.L."/>
            <person name="Fitzpatrick D.A."/>
            <person name="Frisvad J.C."/>
            <person name="Nielsen K.L."/>
        </authorList>
    </citation>
    <scope>NUCLEOTIDE SEQUENCE</scope>
    <source>
        <strain evidence="11">IBT 21472</strain>
    </source>
</reference>
<evidence type="ECO:0000256" key="8">
    <source>
        <dbReference type="ARBA" id="ARBA00023163"/>
    </source>
</evidence>
<dbReference type="InterPro" id="IPR036236">
    <property type="entry name" value="Znf_C2H2_sf"/>
</dbReference>
<evidence type="ECO:0000256" key="2">
    <source>
        <dbReference type="ARBA" id="ARBA00022723"/>
    </source>
</evidence>
<keyword evidence="9" id="KW-0539">Nucleus</keyword>
<proteinExistence type="predicted"/>
<dbReference type="GO" id="GO:0000785">
    <property type="term" value="C:chromatin"/>
    <property type="evidence" value="ECO:0007669"/>
    <property type="project" value="TreeGrafter"/>
</dbReference>
<comment type="caution">
    <text evidence="11">The sequence shown here is derived from an EMBL/GenBank/DDBJ whole genome shotgun (WGS) entry which is preliminary data.</text>
</comment>
<keyword evidence="8" id="KW-0804">Transcription</keyword>
<evidence type="ECO:0000256" key="9">
    <source>
        <dbReference type="ARBA" id="ARBA00023242"/>
    </source>
</evidence>
<evidence type="ECO:0000256" key="6">
    <source>
        <dbReference type="ARBA" id="ARBA00023015"/>
    </source>
</evidence>
<evidence type="ECO:0000256" key="1">
    <source>
        <dbReference type="ARBA" id="ARBA00004123"/>
    </source>
</evidence>
<dbReference type="GO" id="GO:0008270">
    <property type="term" value="F:zinc ion binding"/>
    <property type="evidence" value="ECO:0007669"/>
    <property type="project" value="UniProtKB-KW"/>
</dbReference>
<dbReference type="Proteomes" id="UP001147746">
    <property type="component" value="Unassembled WGS sequence"/>
</dbReference>
<dbReference type="GO" id="GO:0005634">
    <property type="term" value="C:nucleus"/>
    <property type="evidence" value="ECO:0007669"/>
    <property type="project" value="UniProtKB-SubCell"/>
</dbReference>
<dbReference type="InterPro" id="IPR001138">
    <property type="entry name" value="Zn2Cys6_DnaBD"/>
</dbReference>
<evidence type="ECO:0000259" key="10">
    <source>
        <dbReference type="Pfam" id="PF00172"/>
    </source>
</evidence>
<evidence type="ECO:0000256" key="7">
    <source>
        <dbReference type="ARBA" id="ARBA00023125"/>
    </source>
</evidence>
<dbReference type="CDD" id="cd00067">
    <property type="entry name" value="GAL4"/>
    <property type="match status" value="1"/>
</dbReference>
<organism evidence="11 12">
    <name type="scientific">Penicillium atrosanguineum</name>
    <dbReference type="NCBI Taxonomy" id="1132637"/>
    <lineage>
        <taxon>Eukaryota</taxon>
        <taxon>Fungi</taxon>
        <taxon>Dikarya</taxon>
        <taxon>Ascomycota</taxon>
        <taxon>Pezizomycotina</taxon>
        <taxon>Eurotiomycetes</taxon>
        <taxon>Eurotiomycetidae</taxon>
        <taxon>Eurotiales</taxon>
        <taxon>Aspergillaceae</taxon>
        <taxon>Penicillium</taxon>
    </lineage>
</organism>
<dbReference type="AlphaFoldDB" id="A0A9W9PTE3"/>
<accession>A0A9W9PTE3</accession>
<evidence type="ECO:0000313" key="12">
    <source>
        <dbReference type="Proteomes" id="UP001147746"/>
    </source>
</evidence>
<dbReference type="SUPFAM" id="SSF57667">
    <property type="entry name" value="beta-beta-alpha zinc fingers"/>
    <property type="match status" value="1"/>
</dbReference>
<evidence type="ECO:0000256" key="5">
    <source>
        <dbReference type="ARBA" id="ARBA00022833"/>
    </source>
</evidence>
<dbReference type="GO" id="GO:0000981">
    <property type="term" value="F:DNA-binding transcription factor activity, RNA polymerase II-specific"/>
    <property type="evidence" value="ECO:0007669"/>
    <property type="project" value="InterPro"/>
</dbReference>